<dbReference type="GO" id="GO:0004146">
    <property type="term" value="F:dihydrofolate reductase activity"/>
    <property type="evidence" value="ECO:0007669"/>
    <property type="project" value="UniProtKB-EC"/>
</dbReference>
<keyword evidence="4 7" id="KW-0554">One-carbon metabolism</keyword>
<dbReference type="EMBL" id="JAGFOA010000002">
    <property type="protein sequence ID" value="MBO3663348.1"/>
    <property type="molecule type" value="Genomic_DNA"/>
</dbReference>
<dbReference type="GO" id="GO:0006730">
    <property type="term" value="P:one-carbon metabolic process"/>
    <property type="evidence" value="ECO:0007669"/>
    <property type="project" value="UniProtKB-KW"/>
</dbReference>
<dbReference type="PIRSF" id="PIRSF000194">
    <property type="entry name" value="DHFR"/>
    <property type="match status" value="1"/>
</dbReference>
<dbReference type="PRINTS" id="PR00070">
    <property type="entry name" value="DHFR"/>
</dbReference>
<evidence type="ECO:0000313" key="9">
    <source>
        <dbReference type="EMBL" id="MBO3663348.1"/>
    </source>
</evidence>
<evidence type="ECO:0000256" key="3">
    <source>
        <dbReference type="ARBA" id="ARBA00012856"/>
    </source>
</evidence>
<dbReference type="EC" id="1.5.1.3" evidence="3 7"/>
<dbReference type="SUPFAM" id="SSF53597">
    <property type="entry name" value="Dihydrofolate reductase-like"/>
    <property type="match status" value="1"/>
</dbReference>
<accession>A0A939QI92</accession>
<dbReference type="AlphaFoldDB" id="A0A939QI92"/>
<dbReference type="Gene3D" id="3.40.430.10">
    <property type="entry name" value="Dihydrofolate Reductase, subunit A"/>
    <property type="match status" value="1"/>
</dbReference>
<proteinExistence type="inferred from homology"/>
<dbReference type="GO" id="GO:0046655">
    <property type="term" value="P:folic acid metabolic process"/>
    <property type="evidence" value="ECO:0007669"/>
    <property type="project" value="TreeGrafter"/>
</dbReference>
<protein>
    <recommendedName>
        <fullName evidence="3 7">Dihydrofolate reductase</fullName>
        <ecNumber evidence="3 7">1.5.1.3</ecNumber>
    </recommendedName>
</protein>
<dbReference type="PANTHER" id="PTHR48069:SF3">
    <property type="entry name" value="DIHYDROFOLATE REDUCTASE"/>
    <property type="match status" value="1"/>
</dbReference>
<evidence type="ECO:0000259" key="8">
    <source>
        <dbReference type="PROSITE" id="PS51330"/>
    </source>
</evidence>
<comment type="catalytic activity">
    <reaction evidence="7">
        <text>(6S)-5,6,7,8-tetrahydrofolate + NADP(+) = 7,8-dihydrofolate + NADPH + H(+)</text>
        <dbReference type="Rhea" id="RHEA:15009"/>
        <dbReference type="ChEBI" id="CHEBI:15378"/>
        <dbReference type="ChEBI" id="CHEBI:57451"/>
        <dbReference type="ChEBI" id="CHEBI:57453"/>
        <dbReference type="ChEBI" id="CHEBI:57783"/>
        <dbReference type="ChEBI" id="CHEBI:58349"/>
        <dbReference type="EC" id="1.5.1.3"/>
    </reaction>
</comment>
<dbReference type="InterPro" id="IPR024072">
    <property type="entry name" value="DHFR-like_dom_sf"/>
</dbReference>
<dbReference type="InterPro" id="IPR001796">
    <property type="entry name" value="DHFR_dom"/>
</dbReference>
<evidence type="ECO:0000256" key="5">
    <source>
        <dbReference type="ARBA" id="ARBA00022857"/>
    </source>
</evidence>
<name>A0A939QI92_9MICO</name>
<dbReference type="PANTHER" id="PTHR48069">
    <property type="entry name" value="DIHYDROFOLATE REDUCTASE"/>
    <property type="match status" value="1"/>
</dbReference>
<gene>
    <name evidence="9" type="ORF">J5V96_07465</name>
</gene>
<keyword evidence="5 7" id="KW-0521">NADP</keyword>
<evidence type="ECO:0000256" key="6">
    <source>
        <dbReference type="ARBA" id="ARBA00023002"/>
    </source>
</evidence>
<evidence type="ECO:0000313" key="10">
    <source>
        <dbReference type="Proteomes" id="UP000680132"/>
    </source>
</evidence>
<dbReference type="Proteomes" id="UP000680132">
    <property type="component" value="Unassembled WGS sequence"/>
</dbReference>
<organism evidence="9 10">
    <name type="scientific">Microbacterium stercoris</name>
    <dbReference type="NCBI Taxonomy" id="2820289"/>
    <lineage>
        <taxon>Bacteria</taxon>
        <taxon>Bacillati</taxon>
        <taxon>Actinomycetota</taxon>
        <taxon>Actinomycetes</taxon>
        <taxon>Micrococcales</taxon>
        <taxon>Microbacteriaceae</taxon>
        <taxon>Microbacterium</taxon>
    </lineage>
</organism>
<feature type="domain" description="DHFR" evidence="8">
    <location>
        <begin position="2"/>
        <end position="167"/>
    </location>
</feature>
<evidence type="ECO:0000256" key="1">
    <source>
        <dbReference type="ARBA" id="ARBA00004903"/>
    </source>
</evidence>
<evidence type="ECO:0000256" key="2">
    <source>
        <dbReference type="ARBA" id="ARBA00009539"/>
    </source>
</evidence>
<evidence type="ECO:0000256" key="4">
    <source>
        <dbReference type="ARBA" id="ARBA00022563"/>
    </source>
</evidence>
<dbReference type="Pfam" id="PF00186">
    <property type="entry name" value="DHFR_1"/>
    <property type="match status" value="1"/>
</dbReference>
<keyword evidence="6 7" id="KW-0560">Oxidoreductase</keyword>
<dbReference type="GO" id="GO:0046452">
    <property type="term" value="P:dihydrofolate metabolic process"/>
    <property type="evidence" value="ECO:0007669"/>
    <property type="project" value="TreeGrafter"/>
</dbReference>
<dbReference type="RefSeq" id="WP_208502219.1">
    <property type="nucleotide sequence ID" value="NZ_JAGFOA010000002.1"/>
</dbReference>
<dbReference type="InterPro" id="IPR012259">
    <property type="entry name" value="DHFR"/>
</dbReference>
<dbReference type="GO" id="GO:0046654">
    <property type="term" value="P:tetrahydrofolate biosynthetic process"/>
    <property type="evidence" value="ECO:0007669"/>
    <property type="project" value="InterPro"/>
</dbReference>
<dbReference type="PROSITE" id="PS51330">
    <property type="entry name" value="DHFR_2"/>
    <property type="match status" value="1"/>
</dbReference>
<dbReference type="GO" id="GO:0050661">
    <property type="term" value="F:NADP binding"/>
    <property type="evidence" value="ECO:0007669"/>
    <property type="project" value="InterPro"/>
</dbReference>
<sequence>MVVRAIWAQSASGAIGADGGMLWTLPEDMAFFKRATTGSPVVMGRRTWQSFPDRFRPLPDRPNIVITRDEGFEAPGAEVVHSLDRALARAAELDDEVWVIGGAEIYRQAMPLLDELWVTRVDVDAEGDAYAPEIDGSWHLDRSDPPEHGGWHTSRTGTRYRFEVLRRDSLAS</sequence>
<keyword evidence="10" id="KW-1185">Reference proteome</keyword>
<dbReference type="GO" id="GO:0005829">
    <property type="term" value="C:cytosol"/>
    <property type="evidence" value="ECO:0007669"/>
    <property type="project" value="TreeGrafter"/>
</dbReference>
<comment type="similarity">
    <text evidence="2 7">Belongs to the dihydrofolate reductase family.</text>
</comment>
<comment type="caution">
    <text evidence="9">The sequence shown here is derived from an EMBL/GenBank/DDBJ whole genome shotgun (WGS) entry which is preliminary data.</text>
</comment>
<dbReference type="CDD" id="cd00209">
    <property type="entry name" value="DHFR"/>
    <property type="match status" value="1"/>
</dbReference>
<reference evidence="9" key="1">
    <citation type="submission" date="2021-03" db="EMBL/GenBank/DDBJ databases">
        <title>Microbacterium sp. nov., a novel actinobacterium isolated from cow dung.</title>
        <authorList>
            <person name="Zhang L."/>
        </authorList>
    </citation>
    <scope>NUCLEOTIDE SEQUENCE</scope>
    <source>
        <strain evidence="9">NEAU-LLB</strain>
    </source>
</reference>
<evidence type="ECO:0000256" key="7">
    <source>
        <dbReference type="PIRNR" id="PIRNR000194"/>
    </source>
</evidence>
<comment type="function">
    <text evidence="7">Key enzyme in folate metabolism. Catalyzes an essential reaction for de novo glycine and purine synthesis, and for DNA precursor synthesis.</text>
</comment>
<comment type="pathway">
    <text evidence="1 7">Cofactor biosynthesis; tetrahydrofolate biosynthesis; 5,6,7,8-tetrahydrofolate from 7,8-dihydrofolate: step 1/1.</text>
</comment>